<evidence type="ECO:0000256" key="5">
    <source>
        <dbReference type="ARBA" id="ARBA00022692"/>
    </source>
</evidence>
<dbReference type="GO" id="GO:0016705">
    <property type="term" value="F:oxidoreductase activity, acting on paired donors, with incorporation or reduction of molecular oxygen"/>
    <property type="evidence" value="ECO:0007669"/>
    <property type="project" value="InterPro"/>
</dbReference>
<keyword evidence="11" id="KW-0472">Membrane</keyword>
<evidence type="ECO:0000256" key="10">
    <source>
        <dbReference type="ARBA" id="ARBA00023033"/>
    </source>
</evidence>
<dbReference type="GO" id="GO:0016020">
    <property type="term" value="C:membrane"/>
    <property type="evidence" value="ECO:0007669"/>
    <property type="project" value="UniProtKB-SubCell"/>
</dbReference>
<keyword evidence="9" id="KW-0408">Iron</keyword>
<comment type="subcellular location">
    <subcellularLocation>
        <location evidence="2">Membrane</location>
    </subcellularLocation>
</comment>
<evidence type="ECO:0000313" key="13">
    <source>
        <dbReference type="Proteomes" id="UP000298416"/>
    </source>
</evidence>
<dbReference type="InterPro" id="IPR001128">
    <property type="entry name" value="Cyt_P450"/>
</dbReference>
<dbReference type="InterPro" id="IPR036396">
    <property type="entry name" value="Cyt_P450_sf"/>
</dbReference>
<protein>
    <submittedName>
        <fullName evidence="12">Uncharacterized protein</fullName>
    </submittedName>
</protein>
<evidence type="ECO:0000256" key="8">
    <source>
        <dbReference type="ARBA" id="ARBA00023002"/>
    </source>
</evidence>
<evidence type="ECO:0000256" key="9">
    <source>
        <dbReference type="ARBA" id="ARBA00023004"/>
    </source>
</evidence>
<reference evidence="12" key="2">
    <citation type="submission" date="2020-08" db="EMBL/GenBank/DDBJ databases">
        <title>Plant Genome Project.</title>
        <authorList>
            <person name="Zhang R.-G."/>
        </authorList>
    </citation>
    <scope>NUCLEOTIDE SEQUENCE</scope>
    <source>
        <strain evidence="12">Huo1</strain>
        <tissue evidence="12">Leaf</tissue>
    </source>
</reference>
<evidence type="ECO:0000256" key="1">
    <source>
        <dbReference type="ARBA" id="ARBA00001971"/>
    </source>
</evidence>
<proteinExistence type="inferred from homology"/>
<keyword evidence="13" id="KW-1185">Reference proteome</keyword>
<sequence length="143" mass="16415">MIREIMSKMDVFPKPSDDPLKLLSKGIASFEAEKWAKHRKLISPAFHIDRLKHMVPSFYLSCGDMLRKWDEMVGNEGSCEVDVWPSLQTMTSDVISRTAFGSSHEEGRKIFELQREQMTLIVEAAGSLFIPGWRYVHLLRTGE</sequence>
<evidence type="ECO:0000256" key="7">
    <source>
        <dbReference type="ARBA" id="ARBA00022989"/>
    </source>
</evidence>
<dbReference type="InterPro" id="IPR050665">
    <property type="entry name" value="Cytochrome_P450_Monooxygen"/>
</dbReference>
<dbReference type="PANTHER" id="PTHR24282">
    <property type="entry name" value="CYTOCHROME P450 FAMILY MEMBER"/>
    <property type="match status" value="1"/>
</dbReference>
<comment type="caution">
    <text evidence="12">The sequence shown here is derived from an EMBL/GenBank/DDBJ whole genome shotgun (WGS) entry which is preliminary data.</text>
</comment>
<keyword evidence="4" id="KW-0349">Heme</keyword>
<keyword evidence="7" id="KW-1133">Transmembrane helix</keyword>
<dbReference type="GO" id="GO:0004497">
    <property type="term" value="F:monooxygenase activity"/>
    <property type="evidence" value="ECO:0007669"/>
    <property type="project" value="UniProtKB-KW"/>
</dbReference>
<dbReference type="SUPFAM" id="SSF48264">
    <property type="entry name" value="Cytochrome P450"/>
    <property type="match status" value="1"/>
</dbReference>
<dbReference type="GO" id="GO:0005506">
    <property type="term" value="F:iron ion binding"/>
    <property type="evidence" value="ECO:0007669"/>
    <property type="project" value="InterPro"/>
</dbReference>
<dbReference type="AlphaFoldDB" id="A0A8X8ZUU2"/>
<evidence type="ECO:0000256" key="4">
    <source>
        <dbReference type="ARBA" id="ARBA00022617"/>
    </source>
</evidence>
<keyword evidence="10" id="KW-0503">Monooxygenase</keyword>
<dbReference type="EMBL" id="PNBA02000008">
    <property type="protein sequence ID" value="KAG6416849.1"/>
    <property type="molecule type" value="Genomic_DNA"/>
</dbReference>
<comment type="cofactor">
    <cofactor evidence="1">
        <name>heme</name>
        <dbReference type="ChEBI" id="CHEBI:30413"/>
    </cofactor>
</comment>
<reference evidence="12" key="1">
    <citation type="submission" date="2018-01" db="EMBL/GenBank/DDBJ databases">
        <authorList>
            <person name="Mao J.F."/>
        </authorList>
    </citation>
    <scope>NUCLEOTIDE SEQUENCE</scope>
    <source>
        <strain evidence="12">Huo1</strain>
        <tissue evidence="12">Leaf</tissue>
    </source>
</reference>
<dbReference type="Gene3D" id="1.10.630.10">
    <property type="entry name" value="Cytochrome P450"/>
    <property type="match status" value="1"/>
</dbReference>
<evidence type="ECO:0000256" key="11">
    <source>
        <dbReference type="ARBA" id="ARBA00023136"/>
    </source>
</evidence>
<organism evidence="12">
    <name type="scientific">Salvia splendens</name>
    <name type="common">Scarlet sage</name>
    <dbReference type="NCBI Taxonomy" id="180675"/>
    <lineage>
        <taxon>Eukaryota</taxon>
        <taxon>Viridiplantae</taxon>
        <taxon>Streptophyta</taxon>
        <taxon>Embryophyta</taxon>
        <taxon>Tracheophyta</taxon>
        <taxon>Spermatophyta</taxon>
        <taxon>Magnoliopsida</taxon>
        <taxon>eudicotyledons</taxon>
        <taxon>Gunneridae</taxon>
        <taxon>Pentapetalae</taxon>
        <taxon>asterids</taxon>
        <taxon>lamiids</taxon>
        <taxon>Lamiales</taxon>
        <taxon>Lamiaceae</taxon>
        <taxon>Nepetoideae</taxon>
        <taxon>Mentheae</taxon>
        <taxon>Salviinae</taxon>
        <taxon>Salvia</taxon>
        <taxon>Salvia subgen. Calosphace</taxon>
        <taxon>core Calosphace</taxon>
    </lineage>
</organism>
<dbReference type="InterPro" id="IPR002402">
    <property type="entry name" value="Cyt_P450_E_grp-II"/>
</dbReference>
<name>A0A8X8ZUU2_SALSN</name>
<comment type="similarity">
    <text evidence="3">Belongs to the cytochrome P450 family.</text>
</comment>
<dbReference type="Proteomes" id="UP000298416">
    <property type="component" value="Unassembled WGS sequence"/>
</dbReference>
<dbReference type="GO" id="GO:0020037">
    <property type="term" value="F:heme binding"/>
    <property type="evidence" value="ECO:0007669"/>
    <property type="project" value="InterPro"/>
</dbReference>
<keyword evidence="6" id="KW-0479">Metal-binding</keyword>
<evidence type="ECO:0000313" key="12">
    <source>
        <dbReference type="EMBL" id="KAG6416849.1"/>
    </source>
</evidence>
<accession>A0A8X8ZUU2</accession>
<keyword evidence="8" id="KW-0560">Oxidoreductase</keyword>
<gene>
    <name evidence="12" type="ORF">SASPL_124290</name>
</gene>
<evidence type="ECO:0000256" key="6">
    <source>
        <dbReference type="ARBA" id="ARBA00022723"/>
    </source>
</evidence>
<evidence type="ECO:0000256" key="2">
    <source>
        <dbReference type="ARBA" id="ARBA00004370"/>
    </source>
</evidence>
<dbReference type="PANTHER" id="PTHR24282:SF255">
    <property type="entry name" value="CYTOCHROME P450 72A11-RELATED"/>
    <property type="match status" value="1"/>
</dbReference>
<evidence type="ECO:0000256" key="3">
    <source>
        <dbReference type="ARBA" id="ARBA00010617"/>
    </source>
</evidence>
<dbReference type="PRINTS" id="PR00464">
    <property type="entry name" value="EP450II"/>
</dbReference>
<keyword evidence="5" id="KW-0812">Transmembrane</keyword>
<dbReference type="Pfam" id="PF00067">
    <property type="entry name" value="p450"/>
    <property type="match status" value="1"/>
</dbReference>